<feature type="transmembrane region" description="Helical" evidence="2">
    <location>
        <begin position="221"/>
        <end position="239"/>
    </location>
</feature>
<dbReference type="InterPro" id="IPR011009">
    <property type="entry name" value="Kinase-like_dom_sf"/>
</dbReference>
<comment type="similarity">
    <text evidence="1">Belongs to the protein kinase superfamily. ADCK protein kinase family.</text>
</comment>
<reference evidence="4" key="1">
    <citation type="submission" date="2018-05" db="EMBL/GenBank/DDBJ databases">
        <authorList>
            <person name="Lanie J.A."/>
            <person name="Ng W.-L."/>
            <person name="Kazmierczak K.M."/>
            <person name="Andrzejewski T.M."/>
            <person name="Davidsen T.M."/>
            <person name="Wayne K.J."/>
            <person name="Tettelin H."/>
            <person name="Glass J.I."/>
            <person name="Rusch D."/>
            <person name="Podicherti R."/>
            <person name="Tsui H.-C.T."/>
            <person name="Winkler M.E."/>
        </authorList>
    </citation>
    <scope>NUCLEOTIDE SEQUENCE</scope>
</reference>
<evidence type="ECO:0000256" key="2">
    <source>
        <dbReference type="SAM" id="Phobius"/>
    </source>
</evidence>
<keyword evidence="2" id="KW-1133">Transmembrane helix</keyword>
<keyword evidence="2" id="KW-0812">Transmembrane</keyword>
<dbReference type="Gene3D" id="1.10.510.10">
    <property type="entry name" value="Transferase(Phosphotransferase) domain 1"/>
    <property type="match status" value="1"/>
</dbReference>
<dbReference type="SUPFAM" id="SSF56112">
    <property type="entry name" value="Protein kinase-like (PK-like)"/>
    <property type="match status" value="1"/>
</dbReference>
<evidence type="ECO:0000313" key="4">
    <source>
        <dbReference type="EMBL" id="SVC78849.1"/>
    </source>
</evidence>
<feature type="non-terminal residue" evidence="4">
    <location>
        <position position="1"/>
    </location>
</feature>
<feature type="domain" description="ABC1 atypical kinase-like" evidence="3">
    <location>
        <begin position="2"/>
        <end position="71"/>
    </location>
</feature>
<evidence type="ECO:0000259" key="3">
    <source>
        <dbReference type="Pfam" id="PF03109"/>
    </source>
</evidence>
<proteinExistence type="inferred from homology"/>
<sequence>RSLIQNFLRQSIRDGYFHADLHQGNLFINDEGNLNAVDFGIMGRLDKKNRTYLAEIIYGFISQDYLRIAKIHQEAGLIDKNQSIEDFSQALRSIGEPIINQKAKNISMGNLLIQLFEITKQFSMSLQPQLLLLQKTMITVEGVARKLDPDIDFWAVSKPEIEKWLKDELGVMNRLKQTQESLQSIARRVPDLPDFINRADAAFDIIVNKEENKKNLDKSKTYFLGAGIVLLALLGFIVLI</sequence>
<dbReference type="EMBL" id="UINC01110976">
    <property type="protein sequence ID" value="SVC78849.1"/>
    <property type="molecule type" value="Genomic_DNA"/>
</dbReference>
<gene>
    <name evidence="4" type="ORF">METZ01_LOCUS331703</name>
</gene>
<dbReference type="Pfam" id="PF03109">
    <property type="entry name" value="ABC1"/>
    <property type="match status" value="1"/>
</dbReference>
<dbReference type="InterPro" id="IPR004147">
    <property type="entry name" value="ABC1_dom"/>
</dbReference>
<protein>
    <recommendedName>
        <fullName evidence="3">ABC1 atypical kinase-like domain-containing protein</fullName>
    </recommendedName>
</protein>
<organism evidence="4">
    <name type="scientific">marine metagenome</name>
    <dbReference type="NCBI Taxonomy" id="408172"/>
    <lineage>
        <taxon>unclassified sequences</taxon>
        <taxon>metagenomes</taxon>
        <taxon>ecological metagenomes</taxon>
    </lineage>
</organism>
<evidence type="ECO:0000256" key="1">
    <source>
        <dbReference type="ARBA" id="ARBA00009670"/>
    </source>
</evidence>
<dbReference type="AlphaFoldDB" id="A0A382PZT5"/>
<dbReference type="PANTHER" id="PTHR10566">
    <property type="entry name" value="CHAPERONE-ACTIVITY OF BC1 COMPLEX CABC1 -RELATED"/>
    <property type="match status" value="1"/>
</dbReference>
<dbReference type="PANTHER" id="PTHR10566:SF113">
    <property type="entry name" value="PROTEIN ACTIVITY OF BC1 COMPLEX KINASE 7, CHLOROPLASTIC"/>
    <property type="match status" value="1"/>
</dbReference>
<name>A0A382PZT5_9ZZZZ</name>
<accession>A0A382PZT5</accession>
<keyword evidence="2" id="KW-0472">Membrane</keyword>
<dbReference type="InterPro" id="IPR050154">
    <property type="entry name" value="UbiB_kinase"/>
</dbReference>